<dbReference type="CDD" id="cd00609">
    <property type="entry name" value="AAT_like"/>
    <property type="match status" value="1"/>
</dbReference>
<accession>A0ABN2N1X7</accession>
<evidence type="ECO:0000256" key="1">
    <source>
        <dbReference type="ARBA" id="ARBA00005384"/>
    </source>
</evidence>
<dbReference type="Gene3D" id="1.10.10.10">
    <property type="entry name" value="Winged helix-like DNA-binding domain superfamily/Winged helix DNA-binding domain"/>
    <property type="match status" value="1"/>
</dbReference>
<name>A0ABN2N1X7_9PSEU</name>
<gene>
    <name evidence="8" type="ORF">GCM10009836_30960</name>
</gene>
<keyword evidence="9" id="KW-1185">Reference proteome</keyword>
<feature type="compositionally biased region" description="Gly residues" evidence="6">
    <location>
        <begin position="67"/>
        <end position="113"/>
    </location>
</feature>
<keyword evidence="2" id="KW-0663">Pyridoxal phosphate</keyword>
<comment type="similarity">
    <text evidence="1">In the C-terminal section; belongs to the class-I pyridoxal-phosphate-dependent aminotransferase family.</text>
</comment>
<dbReference type="CDD" id="cd07377">
    <property type="entry name" value="WHTH_GntR"/>
    <property type="match status" value="1"/>
</dbReference>
<proteinExistence type="inferred from homology"/>
<evidence type="ECO:0000313" key="8">
    <source>
        <dbReference type="EMBL" id="GAA1848993.1"/>
    </source>
</evidence>
<evidence type="ECO:0000256" key="2">
    <source>
        <dbReference type="ARBA" id="ARBA00022898"/>
    </source>
</evidence>
<keyword evidence="5" id="KW-0804">Transcription</keyword>
<evidence type="ECO:0000256" key="5">
    <source>
        <dbReference type="ARBA" id="ARBA00023163"/>
    </source>
</evidence>
<dbReference type="SUPFAM" id="SSF46785">
    <property type="entry name" value="Winged helix' DNA-binding domain"/>
    <property type="match status" value="1"/>
</dbReference>
<evidence type="ECO:0000259" key="7">
    <source>
        <dbReference type="PROSITE" id="PS50949"/>
    </source>
</evidence>
<feature type="domain" description="HTH gntR-type" evidence="7">
    <location>
        <begin position="1"/>
        <end position="62"/>
    </location>
</feature>
<evidence type="ECO:0000256" key="3">
    <source>
        <dbReference type="ARBA" id="ARBA00023015"/>
    </source>
</evidence>
<dbReference type="InterPro" id="IPR036388">
    <property type="entry name" value="WH-like_DNA-bd_sf"/>
</dbReference>
<dbReference type="PRINTS" id="PR00035">
    <property type="entry name" value="HTHGNTR"/>
</dbReference>
<keyword evidence="8" id="KW-0808">Transferase</keyword>
<evidence type="ECO:0000313" key="9">
    <source>
        <dbReference type="Proteomes" id="UP001500449"/>
    </source>
</evidence>
<dbReference type="PANTHER" id="PTHR46577:SF1">
    <property type="entry name" value="HTH-TYPE TRANSCRIPTIONAL REGULATORY PROTEIN GABR"/>
    <property type="match status" value="1"/>
</dbReference>
<dbReference type="Pfam" id="PF00392">
    <property type="entry name" value="GntR"/>
    <property type="match status" value="1"/>
</dbReference>
<organism evidence="8 9">
    <name type="scientific">Pseudonocardia ailaonensis</name>
    <dbReference type="NCBI Taxonomy" id="367279"/>
    <lineage>
        <taxon>Bacteria</taxon>
        <taxon>Bacillati</taxon>
        <taxon>Actinomycetota</taxon>
        <taxon>Actinomycetes</taxon>
        <taxon>Pseudonocardiales</taxon>
        <taxon>Pseudonocardiaceae</taxon>
        <taxon>Pseudonocardia</taxon>
    </lineage>
</organism>
<keyword evidence="3" id="KW-0805">Transcription regulation</keyword>
<dbReference type="InterPro" id="IPR051446">
    <property type="entry name" value="HTH_trans_reg/aminotransferase"/>
</dbReference>
<feature type="region of interest" description="Disordered" evidence="6">
    <location>
        <begin position="67"/>
        <end position="138"/>
    </location>
</feature>
<dbReference type="Gene3D" id="3.40.640.10">
    <property type="entry name" value="Type I PLP-dependent aspartate aminotransferase-like (Major domain)"/>
    <property type="match status" value="1"/>
</dbReference>
<feature type="compositionally biased region" description="Basic and acidic residues" evidence="6">
    <location>
        <begin position="117"/>
        <end position="130"/>
    </location>
</feature>
<dbReference type="PROSITE" id="PS50949">
    <property type="entry name" value="HTH_GNTR"/>
    <property type="match status" value="1"/>
</dbReference>
<reference evidence="8 9" key="1">
    <citation type="journal article" date="2019" name="Int. J. Syst. Evol. Microbiol.">
        <title>The Global Catalogue of Microorganisms (GCM) 10K type strain sequencing project: providing services to taxonomists for standard genome sequencing and annotation.</title>
        <authorList>
            <consortium name="The Broad Institute Genomics Platform"/>
            <consortium name="The Broad Institute Genome Sequencing Center for Infectious Disease"/>
            <person name="Wu L."/>
            <person name="Ma J."/>
        </authorList>
    </citation>
    <scope>NUCLEOTIDE SEQUENCE [LARGE SCALE GENOMIC DNA]</scope>
    <source>
        <strain evidence="8 9">JCM 16009</strain>
    </source>
</reference>
<dbReference type="Proteomes" id="UP001500449">
    <property type="component" value="Unassembled WGS sequence"/>
</dbReference>
<evidence type="ECO:0000256" key="4">
    <source>
        <dbReference type="ARBA" id="ARBA00023125"/>
    </source>
</evidence>
<dbReference type="InterPro" id="IPR036390">
    <property type="entry name" value="WH_DNA-bd_sf"/>
</dbReference>
<dbReference type="Pfam" id="PF00155">
    <property type="entry name" value="Aminotran_1_2"/>
    <property type="match status" value="1"/>
</dbReference>
<dbReference type="InterPro" id="IPR004839">
    <property type="entry name" value="Aminotransferase_I/II_large"/>
</dbReference>
<dbReference type="SMART" id="SM00345">
    <property type="entry name" value="HTH_GNTR"/>
    <property type="match status" value="1"/>
</dbReference>
<protein>
    <submittedName>
        <fullName evidence="8">PLP-dependent aminotransferase family protein</fullName>
    </submittedName>
</protein>
<dbReference type="InterPro" id="IPR015421">
    <property type="entry name" value="PyrdxlP-dep_Trfase_major"/>
</dbReference>
<keyword evidence="8" id="KW-0032">Aminotransferase</keyword>
<dbReference type="InterPro" id="IPR015424">
    <property type="entry name" value="PyrdxlP-dep_Trfase"/>
</dbReference>
<dbReference type="SUPFAM" id="SSF53383">
    <property type="entry name" value="PLP-dependent transferases"/>
    <property type="match status" value="1"/>
</dbReference>
<keyword evidence="4" id="KW-0238">DNA-binding</keyword>
<dbReference type="InterPro" id="IPR000524">
    <property type="entry name" value="Tscrpt_reg_HTH_GntR"/>
</dbReference>
<evidence type="ECO:0000256" key="6">
    <source>
        <dbReference type="SAM" id="MobiDB-lite"/>
    </source>
</evidence>
<dbReference type="EMBL" id="BAAAQK010000007">
    <property type="protein sequence ID" value="GAA1848993.1"/>
    <property type="molecule type" value="Genomic_DNA"/>
</dbReference>
<dbReference type="GO" id="GO:0008483">
    <property type="term" value="F:transaminase activity"/>
    <property type="evidence" value="ECO:0007669"/>
    <property type="project" value="UniProtKB-KW"/>
</dbReference>
<sequence length="478" mass="49798">MEALREAVRSGRLAPGVRLPSSRSLAADLGIARNTVAQAYAELVAEGWLTARQGSVTRVAQPRAGVGAIGGAPATGGLGDAPRRGTGGRGDTPGRGPGAATGGTSGGPGGAGAGVPRHPERPRHDLRPGRPDVSSFPRAEWLRATRRALAAAPDEAFGYGGPRGRPELREALATYLARARGVRTDPGHIMICSGAAHALQLIATVMRHSGIAVESHGLHVHRELLAVAGVRTPALPIDEHGARAGELAGLDVGAALLTPAHQFPTGVALHPERRAAAVDWARTRGGLLIEDDYDAEFRYDRQPVGALQSLDPDHVALLGTVSKSLAPGVRLGWIVAPAALLTELDAAKGHAEHHTATVDQLVLAELLRSGAYDRHVRARRLAYRRRRDQLVATLAERVPQVRVRGLAAGLHATVELAPGTAPAVARSAAWHGVATEPLSLFRHPDAAPLPDALVVGYATPSDSAWPTALTALTTVLTP</sequence>
<dbReference type="PANTHER" id="PTHR46577">
    <property type="entry name" value="HTH-TYPE TRANSCRIPTIONAL REGULATORY PROTEIN GABR"/>
    <property type="match status" value="1"/>
</dbReference>
<comment type="caution">
    <text evidence="8">The sequence shown here is derived from an EMBL/GenBank/DDBJ whole genome shotgun (WGS) entry which is preliminary data.</text>
</comment>